<proteinExistence type="predicted"/>
<gene>
    <name evidence="1" type="ORF">LARSCL_LOCUS9011</name>
</gene>
<evidence type="ECO:0000313" key="2">
    <source>
        <dbReference type="Proteomes" id="UP001497382"/>
    </source>
</evidence>
<keyword evidence="2" id="KW-1185">Reference proteome</keyword>
<dbReference type="EMBL" id="CAXIEN010000098">
    <property type="protein sequence ID" value="CAL1277082.1"/>
    <property type="molecule type" value="Genomic_DNA"/>
</dbReference>
<protein>
    <submittedName>
        <fullName evidence="1">Uncharacterized protein</fullName>
    </submittedName>
</protein>
<accession>A0AAV2A060</accession>
<name>A0AAV2A060_9ARAC</name>
<reference evidence="1 2" key="1">
    <citation type="submission" date="2024-04" db="EMBL/GenBank/DDBJ databases">
        <authorList>
            <person name="Rising A."/>
            <person name="Reimegard J."/>
            <person name="Sonavane S."/>
            <person name="Akerstrom W."/>
            <person name="Nylinder S."/>
            <person name="Hedman E."/>
            <person name="Kallberg Y."/>
        </authorList>
    </citation>
    <scope>NUCLEOTIDE SEQUENCE [LARGE SCALE GENOMIC DNA]</scope>
</reference>
<dbReference type="Proteomes" id="UP001497382">
    <property type="component" value="Unassembled WGS sequence"/>
</dbReference>
<dbReference type="AlphaFoldDB" id="A0AAV2A060"/>
<organism evidence="1 2">
    <name type="scientific">Larinioides sclopetarius</name>
    <dbReference type="NCBI Taxonomy" id="280406"/>
    <lineage>
        <taxon>Eukaryota</taxon>
        <taxon>Metazoa</taxon>
        <taxon>Ecdysozoa</taxon>
        <taxon>Arthropoda</taxon>
        <taxon>Chelicerata</taxon>
        <taxon>Arachnida</taxon>
        <taxon>Araneae</taxon>
        <taxon>Araneomorphae</taxon>
        <taxon>Entelegynae</taxon>
        <taxon>Araneoidea</taxon>
        <taxon>Araneidae</taxon>
        <taxon>Larinioides</taxon>
    </lineage>
</organism>
<comment type="caution">
    <text evidence="1">The sequence shown here is derived from an EMBL/GenBank/DDBJ whole genome shotgun (WGS) entry which is preliminary data.</text>
</comment>
<sequence>MTETVSSTLNPSADVFIPGKNPSLKDSTNCDEGKMKDISTSFWTNYKTKEIKNCLTGQMREIAKQLVIDYLAEKKNRGEKTITRQEIIKIFERVLLTSSCKVNPKIMPIEARLSTFPAVGKLKDVEMDNEEINYCLAKPVTFNLSVFKPPKPSMFLSCLYGLYRHEQAVRPLLSLTLPPSNLEDNLWSVSSKDLSLWNPYCDEPCSCPPMFGYSMPPNFFGNLFNLEYNCPKEGIHFCRYPPSANGNESMLFNTKPEYPVEIELLEDCFEDEKTGESNLEFYSEQLKTIVSGVCDSISDETTEESKASLMEDCENYKDIFWDADPSEFVRNDEILEDDNCHPLLEMDYAEANEGVAPEIEEMIRRCLSPNHKMDNAKESEVDEGINTGCCDPPCSIWCQGSPKFERSSSVSSSSSVSANIGLLTETTDFLLNASKGSFSSNEETDIESNFHKRIFKRSFSANDCDLSCEERYKINFEMPQFSTSSREDLAFLRRDPINFFKSLRKGDSWKDDSGIVTHWSSQEDIDFYSDVRDDFYDQDHAPMWSLFNGDDSLWKPLPECAQDQHSKFMPKRVRDLRRQRSVN</sequence>
<evidence type="ECO:0000313" key="1">
    <source>
        <dbReference type="EMBL" id="CAL1277082.1"/>
    </source>
</evidence>